<evidence type="ECO:0000256" key="4">
    <source>
        <dbReference type="ARBA" id="ARBA00022989"/>
    </source>
</evidence>
<sequence>MKFGMRTMKTVLACFLSMVIAQQVGLLYAPAAGIIAILSVGNTKKKSLDTGIARLVSLGIATVLAFFAFQLLGYGALGFSLYLIFFIPITVKYDLTDGIVVTSVLVTHYMLEQSFALSLILNEFLLMGLGVGFALMLNLYMPNLESKINEEQEKIEEGFREIFLSMAASLNQKEASGLLSFCDNLLERINQGRKHAQHYDENQLLSNNWYYEEYFAMRRSQVKLIKEMIFLIGQIQVEEVLVEDLRILLTNTGMTLSEENDGQSILKQIDLVSESYRLKPLPRDRQEFENRARLFQYLQTFKNFIELKAVFYSEQKDESSKSVERIY</sequence>
<dbReference type="InterPro" id="IPR038323">
    <property type="entry name" value="ArAE_1_C_sf"/>
</dbReference>
<dbReference type="Gene3D" id="1.20.120.940">
    <property type="entry name" value="Putative aromatic acid exporter, C-terminal domain"/>
    <property type="match status" value="1"/>
</dbReference>
<dbReference type="PANTHER" id="PTHR40064">
    <property type="entry name" value="MEMBRANE PROTEIN-RELATED"/>
    <property type="match status" value="1"/>
</dbReference>
<evidence type="ECO:0000313" key="10">
    <source>
        <dbReference type="Proteomes" id="UP000182149"/>
    </source>
</evidence>
<gene>
    <name evidence="8" type="ORF">K8V42_06120</name>
    <name evidence="9" type="ORF">RU93_GL000451</name>
</gene>
<dbReference type="PANTHER" id="PTHR40064:SF1">
    <property type="entry name" value="MEMBRANE PROTEIN"/>
    <property type="match status" value="1"/>
</dbReference>
<keyword evidence="3 6" id="KW-0812">Transmembrane</keyword>
<dbReference type="Proteomes" id="UP000813384">
    <property type="component" value="Unassembled WGS sequence"/>
</dbReference>
<dbReference type="OrthoDB" id="357521at2"/>
<reference evidence="8" key="3">
    <citation type="submission" date="2021-11" db="EMBL/GenBank/DDBJ databases">
        <authorList>
            <person name="Gilroy R."/>
        </authorList>
    </citation>
    <scope>NUCLEOTIDE SEQUENCE</scope>
    <source>
        <strain evidence="8">150</strain>
    </source>
</reference>
<dbReference type="AlphaFoldDB" id="A0A1L8QR55"/>
<accession>A0A1L8QR55</accession>
<feature type="transmembrane region" description="Helical" evidence="6">
    <location>
        <begin position="76"/>
        <end position="95"/>
    </location>
</feature>
<comment type="subcellular location">
    <subcellularLocation>
        <location evidence="1">Cell membrane</location>
        <topology evidence="1">Multi-pass membrane protein</topology>
    </subcellularLocation>
</comment>
<reference evidence="9 10" key="1">
    <citation type="submission" date="2014-12" db="EMBL/GenBank/DDBJ databases">
        <title>Draft genome sequences of 29 type strains of Enterococci.</title>
        <authorList>
            <person name="Zhong Z."/>
            <person name="Sun Z."/>
            <person name="Liu W."/>
            <person name="Zhang W."/>
            <person name="Zhang H."/>
        </authorList>
    </citation>
    <scope>NUCLEOTIDE SEQUENCE [LARGE SCALE GENOMIC DNA]</scope>
    <source>
        <strain evidence="9 10">DSM 17690</strain>
    </source>
</reference>
<keyword evidence="2" id="KW-1003">Cell membrane</keyword>
<keyword evidence="4 6" id="KW-1133">Transmembrane helix</keyword>
<dbReference type="RefSeq" id="WP_071875159.1">
    <property type="nucleotide sequence ID" value="NZ_JBHSHF010000013.1"/>
</dbReference>
<dbReference type="Pfam" id="PF06081">
    <property type="entry name" value="ArAE_1"/>
    <property type="match status" value="1"/>
</dbReference>
<feature type="transmembrane region" description="Helical" evidence="6">
    <location>
        <begin position="52"/>
        <end position="69"/>
    </location>
</feature>
<feature type="transmembrane region" description="Helical" evidence="6">
    <location>
        <begin position="115"/>
        <end position="140"/>
    </location>
</feature>
<evidence type="ECO:0000313" key="9">
    <source>
        <dbReference type="EMBL" id="OJG10001.1"/>
    </source>
</evidence>
<feature type="domain" description="Putative aromatic acid exporter C-terminal" evidence="7">
    <location>
        <begin position="145"/>
        <end position="308"/>
    </location>
</feature>
<dbReference type="STRING" id="328396.RU93_GL000451"/>
<dbReference type="InterPro" id="IPR021062">
    <property type="entry name" value="ArAE_1_C"/>
</dbReference>
<evidence type="ECO:0000313" key="8">
    <source>
        <dbReference type="EMBL" id="MCC9273849.1"/>
    </source>
</evidence>
<evidence type="ECO:0000256" key="2">
    <source>
        <dbReference type="ARBA" id="ARBA00022475"/>
    </source>
</evidence>
<name>A0A1L8QR55_9ENTE</name>
<evidence type="ECO:0000256" key="5">
    <source>
        <dbReference type="ARBA" id="ARBA00023136"/>
    </source>
</evidence>
<protein>
    <submittedName>
        <fullName evidence="8">Aromatic acid exporter family protein</fullName>
    </submittedName>
</protein>
<dbReference type="Proteomes" id="UP000182149">
    <property type="component" value="Unassembled WGS sequence"/>
</dbReference>
<evidence type="ECO:0000259" key="7">
    <source>
        <dbReference type="Pfam" id="PF11728"/>
    </source>
</evidence>
<organism evidence="9 10">
    <name type="scientific">Enterococcus aquimarinus</name>
    <dbReference type="NCBI Taxonomy" id="328396"/>
    <lineage>
        <taxon>Bacteria</taxon>
        <taxon>Bacillati</taxon>
        <taxon>Bacillota</taxon>
        <taxon>Bacilli</taxon>
        <taxon>Lactobacillales</taxon>
        <taxon>Enterococcaceae</taxon>
        <taxon>Enterococcus</taxon>
    </lineage>
</organism>
<evidence type="ECO:0000256" key="6">
    <source>
        <dbReference type="SAM" id="Phobius"/>
    </source>
</evidence>
<comment type="caution">
    <text evidence="9">The sequence shown here is derived from an EMBL/GenBank/DDBJ whole genome shotgun (WGS) entry which is preliminary data.</text>
</comment>
<dbReference type="GO" id="GO:0005886">
    <property type="term" value="C:plasma membrane"/>
    <property type="evidence" value="ECO:0007669"/>
    <property type="project" value="UniProtKB-SubCell"/>
</dbReference>
<dbReference type="InterPro" id="IPR052984">
    <property type="entry name" value="UPF0421"/>
</dbReference>
<evidence type="ECO:0000256" key="1">
    <source>
        <dbReference type="ARBA" id="ARBA00004651"/>
    </source>
</evidence>
<dbReference type="Pfam" id="PF11728">
    <property type="entry name" value="ArAE_1_C"/>
    <property type="match status" value="1"/>
</dbReference>
<reference evidence="8" key="2">
    <citation type="journal article" date="2021" name="PeerJ">
        <title>Extensive microbial diversity within the chicken gut microbiome revealed by metagenomics and culture.</title>
        <authorList>
            <person name="Gilroy R."/>
            <person name="Ravi A."/>
            <person name="Getino M."/>
            <person name="Pursley I."/>
            <person name="Horton D.L."/>
            <person name="Alikhan N.F."/>
            <person name="Baker D."/>
            <person name="Gharbi K."/>
            <person name="Hall N."/>
            <person name="Watson M."/>
            <person name="Adriaenssens E.M."/>
            <person name="Foster-Nyarko E."/>
            <person name="Jarju S."/>
            <person name="Secka A."/>
            <person name="Antonio M."/>
            <person name="Oren A."/>
            <person name="Chaudhuri R.R."/>
            <person name="La Ragione R."/>
            <person name="Hildebrand F."/>
            <person name="Pallen M.J."/>
        </authorList>
    </citation>
    <scope>NUCLEOTIDE SEQUENCE</scope>
    <source>
        <strain evidence="8">150</strain>
    </source>
</reference>
<keyword evidence="5 6" id="KW-0472">Membrane</keyword>
<keyword evidence="10" id="KW-1185">Reference proteome</keyword>
<dbReference type="InterPro" id="IPR010343">
    <property type="entry name" value="ArAE_1"/>
</dbReference>
<proteinExistence type="predicted"/>
<evidence type="ECO:0000256" key="3">
    <source>
        <dbReference type="ARBA" id="ARBA00022692"/>
    </source>
</evidence>
<dbReference type="EMBL" id="JXKD01000011">
    <property type="protein sequence ID" value="OJG10001.1"/>
    <property type="molecule type" value="Genomic_DNA"/>
</dbReference>
<dbReference type="EMBL" id="JAJJVO010000093">
    <property type="protein sequence ID" value="MCC9273849.1"/>
    <property type="molecule type" value="Genomic_DNA"/>
</dbReference>